<dbReference type="InterPro" id="IPR007867">
    <property type="entry name" value="GMC_OxRtase_C"/>
</dbReference>
<evidence type="ECO:0000256" key="4">
    <source>
        <dbReference type="ARBA" id="ARBA00005144"/>
    </source>
</evidence>
<dbReference type="InterPro" id="IPR012132">
    <property type="entry name" value="GMC_OxRdtase"/>
</dbReference>
<dbReference type="Pfam" id="PF00732">
    <property type="entry name" value="GMC_oxred_N"/>
    <property type="match status" value="1"/>
</dbReference>
<evidence type="ECO:0000256" key="7">
    <source>
        <dbReference type="ARBA" id="ARBA00022630"/>
    </source>
</evidence>
<dbReference type="InterPro" id="IPR036188">
    <property type="entry name" value="FAD/NAD-bd_sf"/>
</dbReference>
<dbReference type="UniPathway" id="UPA00147"/>
<keyword evidence="10" id="KW-0485">Methanol utilization</keyword>
<comment type="catalytic activity">
    <reaction evidence="1">
        <text>a primary alcohol + O2 = an aldehyde + H2O2</text>
        <dbReference type="Rhea" id="RHEA:19829"/>
        <dbReference type="ChEBI" id="CHEBI:15379"/>
        <dbReference type="ChEBI" id="CHEBI:15734"/>
        <dbReference type="ChEBI" id="CHEBI:16240"/>
        <dbReference type="ChEBI" id="CHEBI:17478"/>
        <dbReference type="EC" id="1.1.3.13"/>
    </reaction>
</comment>
<accession>A0A1E3PW31</accession>
<protein>
    <recommendedName>
        <fullName evidence="6">alcohol oxidase</fullName>
        <ecNumber evidence="6">1.1.3.13</ecNumber>
    </recommendedName>
</protein>
<dbReference type="GO" id="GO:0015945">
    <property type="term" value="P:methanol metabolic process"/>
    <property type="evidence" value="ECO:0007669"/>
    <property type="project" value="UniProtKB-KW"/>
</dbReference>
<dbReference type="PANTHER" id="PTHR11552">
    <property type="entry name" value="GLUCOSE-METHANOL-CHOLINE GMC OXIDOREDUCTASE"/>
    <property type="match status" value="1"/>
</dbReference>
<dbReference type="EMBL" id="KV454303">
    <property type="protein sequence ID" value="ODQ69639.1"/>
    <property type="molecule type" value="Genomic_DNA"/>
</dbReference>
<dbReference type="PANTHER" id="PTHR11552:SF201">
    <property type="entry name" value="GLUCOSE-METHANOL-CHOLINE OXIDOREDUCTASE N-TERMINAL DOMAIN-CONTAINING PROTEIN"/>
    <property type="match status" value="1"/>
</dbReference>
<dbReference type="PROSITE" id="PS00623">
    <property type="entry name" value="GMC_OXRED_1"/>
    <property type="match status" value="1"/>
</dbReference>
<dbReference type="Proteomes" id="UP000094385">
    <property type="component" value="Unassembled WGS sequence"/>
</dbReference>
<feature type="binding site" evidence="11">
    <location>
        <position position="99"/>
    </location>
    <ligand>
        <name>FAD</name>
        <dbReference type="ChEBI" id="CHEBI:57692"/>
    </ligand>
</feature>
<evidence type="ECO:0000256" key="8">
    <source>
        <dbReference type="ARBA" id="ARBA00022827"/>
    </source>
</evidence>
<dbReference type="SUPFAM" id="SSF54373">
    <property type="entry name" value="FAD-linked reductases, C-terminal domain"/>
    <property type="match status" value="1"/>
</dbReference>
<reference evidence="14 15" key="1">
    <citation type="journal article" date="2016" name="Proc. Natl. Acad. Sci. U.S.A.">
        <title>Comparative genomics of biotechnologically important yeasts.</title>
        <authorList>
            <person name="Riley R."/>
            <person name="Haridas S."/>
            <person name="Wolfe K.H."/>
            <person name="Lopes M.R."/>
            <person name="Hittinger C.T."/>
            <person name="Goeker M."/>
            <person name="Salamov A.A."/>
            <person name="Wisecaver J.H."/>
            <person name="Long T.M."/>
            <person name="Calvey C.H."/>
            <person name="Aerts A.L."/>
            <person name="Barry K.W."/>
            <person name="Choi C."/>
            <person name="Clum A."/>
            <person name="Coughlan A.Y."/>
            <person name="Deshpande S."/>
            <person name="Douglass A.P."/>
            <person name="Hanson S.J."/>
            <person name="Klenk H.-P."/>
            <person name="LaButti K.M."/>
            <person name="Lapidus A."/>
            <person name="Lindquist E.A."/>
            <person name="Lipzen A.M."/>
            <person name="Meier-Kolthoff J.P."/>
            <person name="Ohm R.A."/>
            <person name="Otillar R.P."/>
            <person name="Pangilinan J.L."/>
            <person name="Peng Y."/>
            <person name="Rokas A."/>
            <person name="Rosa C.A."/>
            <person name="Scheuner C."/>
            <person name="Sibirny A.A."/>
            <person name="Slot J.C."/>
            <person name="Stielow J.B."/>
            <person name="Sun H."/>
            <person name="Kurtzman C.P."/>
            <person name="Blackwell M."/>
            <person name="Grigoriev I.V."/>
            <person name="Jeffries T.W."/>
        </authorList>
    </citation>
    <scope>NUCLEOTIDE SEQUENCE [LARGE SCALE GENOMIC DNA]</scope>
    <source>
        <strain evidence="14 15">NRRL Y-11557</strain>
    </source>
</reference>
<dbReference type="PIRSF" id="PIRSF000137">
    <property type="entry name" value="Alcohol_oxidase"/>
    <property type="match status" value="1"/>
</dbReference>
<comment type="cofactor">
    <cofactor evidence="2 11">
        <name>FAD</name>
        <dbReference type="ChEBI" id="CHEBI:57692"/>
    </cofactor>
</comment>
<gene>
    <name evidence="14" type="ORF">LIPSTDRAFT_75920</name>
</gene>
<evidence type="ECO:0000256" key="1">
    <source>
        <dbReference type="ARBA" id="ARBA00001411"/>
    </source>
</evidence>
<organism evidence="14 15">
    <name type="scientific">Lipomyces starkeyi NRRL Y-11557</name>
    <dbReference type="NCBI Taxonomy" id="675824"/>
    <lineage>
        <taxon>Eukaryota</taxon>
        <taxon>Fungi</taxon>
        <taxon>Dikarya</taxon>
        <taxon>Ascomycota</taxon>
        <taxon>Saccharomycotina</taxon>
        <taxon>Lipomycetes</taxon>
        <taxon>Lipomycetales</taxon>
        <taxon>Lipomycetaceae</taxon>
        <taxon>Lipomyces</taxon>
    </lineage>
</organism>
<dbReference type="GO" id="GO:0047639">
    <property type="term" value="F:alcohol oxidase activity"/>
    <property type="evidence" value="ECO:0007669"/>
    <property type="project" value="UniProtKB-EC"/>
</dbReference>
<name>A0A1E3PW31_LIPST</name>
<keyword evidence="7 12" id="KW-0285">Flavoprotein</keyword>
<evidence type="ECO:0000259" key="13">
    <source>
        <dbReference type="PROSITE" id="PS00623"/>
    </source>
</evidence>
<evidence type="ECO:0000256" key="6">
    <source>
        <dbReference type="ARBA" id="ARBA00013077"/>
    </source>
</evidence>
<keyword evidence="8 11" id="KW-0274">FAD</keyword>
<evidence type="ECO:0000256" key="9">
    <source>
        <dbReference type="ARBA" id="ARBA00023002"/>
    </source>
</evidence>
<dbReference type="Gene3D" id="3.30.560.10">
    <property type="entry name" value="Glucose Oxidase, domain 3"/>
    <property type="match status" value="1"/>
</dbReference>
<comment type="pathway">
    <text evidence="4">Energy metabolism; methane degradation.</text>
</comment>
<evidence type="ECO:0000313" key="14">
    <source>
        <dbReference type="EMBL" id="ODQ69639.1"/>
    </source>
</evidence>
<evidence type="ECO:0000256" key="2">
    <source>
        <dbReference type="ARBA" id="ARBA00001974"/>
    </source>
</evidence>
<dbReference type="EC" id="1.1.3.13" evidence="6"/>
<dbReference type="OrthoDB" id="269227at2759"/>
<feature type="binding site" evidence="11">
    <location>
        <position position="246"/>
    </location>
    <ligand>
        <name>FAD</name>
        <dbReference type="ChEBI" id="CHEBI:57692"/>
    </ligand>
</feature>
<feature type="domain" description="Glucose-methanol-choline oxidoreductase N-terminal" evidence="13">
    <location>
        <begin position="97"/>
        <end position="120"/>
    </location>
</feature>
<dbReference type="STRING" id="675824.A0A1E3PW31"/>
<dbReference type="AlphaFoldDB" id="A0A1E3PW31"/>
<keyword evidence="9" id="KW-0560">Oxidoreductase</keyword>
<evidence type="ECO:0000313" key="15">
    <source>
        <dbReference type="Proteomes" id="UP000094385"/>
    </source>
</evidence>
<dbReference type="Pfam" id="PF05199">
    <property type="entry name" value="GMC_oxred_C"/>
    <property type="match status" value="1"/>
</dbReference>
<feature type="binding site" evidence="11">
    <location>
        <begin position="107"/>
        <end position="110"/>
    </location>
    <ligand>
        <name>FAD</name>
        <dbReference type="ChEBI" id="CHEBI:57692"/>
    </ligand>
</feature>
<proteinExistence type="inferred from homology"/>
<evidence type="ECO:0000256" key="11">
    <source>
        <dbReference type="PIRSR" id="PIRSR000137-2"/>
    </source>
</evidence>
<dbReference type="SUPFAM" id="SSF51905">
    <property type="entry name" value="FAD/NAD(P)-binding domain"/>
    <property type="match status" value="1"/>
</dbReference>
<dbReference type="GO" id="GO:0046188">
    <property type="term" value="P:methane catabolic process"/>
    <property type="evidence" value="ECO:0007669"/>
    <property type="project" value="UniProtKB-UniPathway"/>
</dbReference>
<dbReference type="InterPro" id="IPR000172">
    <property type="entry name" value="GMC_OxRdtase_N"/>
</dbReference>
<dbReference type="GO" id="GO:0050660">
    <property type="term" value="F:flavin adenine dinucleotide binding"/>
    <property type="evidence" value="ECO:0007669"/>
    <property type="project" value="InterPro"/>
</dbReference>
<sequence>MTVSEERDDFVEAFCKIKYDYVIVGGGTAGLVVAGRLSEDESVNVAVLEAGELRLDDLIITTPGLSNAARGNPTYDWLFETIPQTSLNNRAIKWPRGKVVGGSSCINSHVFVRASPEEYNDWEALGNQGWNWKTLAPYFKKVETFRLIPDGHASARQAYEMTSHGTTGPLETTISNDINESNMLWIPAWNKLGVKTVLAGAESPIGAQFTKSTISSTTGKRSSSLSAYYVPIADRPNLHLLPKALVSKVLFARPKDELISTGVEFTVADKQYEVTAKSEVILCAGVVQSPTLLELSGIGSRSILEACGVETLVDNKGVGENLQDHAFTISAHQVLDSRHSLDYLNNSPELAAKAMAEYAATKTGLFASGSNVSTYISYNQIGLAALKKSSVVSSHRIPGLEKQYDLLLARLRNSNVPAFQFTLIPAYSSWLMPEPKPEGVKDCISIMNCVVAPFSRGSIHIQSSHPGDDPVIDPHYLDHCFDQELFTAASRQGLKLAATAPLSEALDKCIVPAVPLSTDDEYKDFTRRTLGTFYHPIGTCSMLPREDGGVVDSNLVVYGTKNLRVVDASVFPLHISGNIQWTVYAVAERAADVIKQEARTHT</sequence>
<dbReference type="GO" id="GO:0005782">
    <property type="term" value="C:peroxisomal matrix"/>
    <property type="evidence" value="ECO:0007669"/>
    <property type="project" value="UniProtKB-SubCell"/>
</dbReference>
<evidence type="ECO:0000256" key="10">
    <source>
        <dbReference type="ARBA" id="ARBA00023095"/>
    </source>
</evidence>
<dbReference type="Gene3D" id="3.50.50.60">
    <property type="entry name" value="FAD/NAD(P)-binding domain"/>
    <property type="match status" value="1"/>
</dbReference>
<comment type="similarity">
    <text evidence="5 12">Belongs to the GMC oxidoreductase family.</text>
</comment>
<comment type="subcellular location">
    <subcellularLocation>
        <location evidence="3">Peroxisome matrix</location>
    </subcellularLocation>
</comment>
<evidence type="ECO:0000256" key="12">
    <source>
        <dbReference type="RuleBase" id="RU003968"/>
    </source>
</evidence>
<keyword evidence="15" id="KW-1185">Reference proteome</keyword>
<evidence type="ECO:0000256" key="3">
    <source>
        <dbReference type="ARBA" id="ARBA00004253"/>
    </source>
</evidence>
<evidence type="ECO:0000256" key="5">
    <source>
        <dbReference type="ARBA" id="ARBA00010790"/>
    </source>
</evidence>